<feature type="region of interest" description="Disordered" evidence="1">
    <location>
        <begin position="1"/>
        <end position="198"/>
    </location>
</feature>
<keyword evidence="4" id="KW-1185">Reference proteome</keyword>
<dbReference type="Proteomes" id="UP001063166">
    <property type="component" value="Unassembled WGS sequence"/>
</dbReference>
<dbReference type="OrthoDB" id="333905at2759"/>
<sequence length="328" mass="38708">MSTLGGLHSSYYFPDQFYNPYYGEPSATQQRAIEQREREQRKREQEYFARQSRRSQYLPSDDEEDLSDEGSFFYEATPRERIYRDGRKRRGAYERRRREEEIYNQQRQEQLRQEQERRRQAGQDQKQRQQPDRRPRSRQRSTSRPPQQARAPSQQPQAPVEAPAPPAPPQPPQPPPPPETVQGPPTQPPRPSPPPERVEAAAKTLQKAYRIRRSHAALKDLEREFKYLKSHYSLPKQIDFQKDEPIPIPGLAFNRTNYELLSYIEALNRLLTKLDSVESWGDPSVRHRRKRLVSRVEAEANRIEAFLRQAWLAHLAEQSKEEKVGMET</sequence>
<evidence type="ECO:0000313" key="3">
    <source>
        <dbReference type="EMBL" id="GLB44219.1"/>
    </source>
</evidence>
<feature type="domain" description="BAG" evidence="2">
    <location>
        <begin position="256"/>
        <end position="305"/>
    </location>
</feature>
<dbReference type="SUPFAM" id="SSF63491">
    <property type="entry name" value="BAG domain"/>
    <property type="match status" value="1"/>
</dbReference>
<protein>
    <submittedName>
        <fullName evidence="3">BAG domain containing protein</fullName>
    </submittedName>
</protein>
<evidence type="ECO:0000256" key="1">
    <source>
        <dbReference type="SAM" id="MobiDB-lite"/>
    </source>
</evidence>
<dbReference type="Gene3D" id="1.20.58.120">
    <property type="entry name" value="BAG domain"/>
    <property type="match status" value="1"/>
</dbReference>
<dbReference type="GO" id="GO:0051087">
    <property type="term" value="F:protein-folding chaperone binding"/>
    <property type="evidence" value="ECO:0007669"/>
    <property type="project" value="InterPro"/>
</dbReference>
<dbReference type="InterPro" id="IPR003103">
    <property type="entry name" value="BAG_domain"/>
</dbReference>
<accession>A0A9P3PZ89</accession>
<feature type="compositionally biased region" description="Basic and acidic residues" evidence="1">
    <location>
        <begin position="109"/>
        <end position="134"/>
    </location>
</feature>
<gene>
    <name evidence="3" type="ORF">LshimejAT787_1601490</name>
</gene>
<reference evidence="3" key="1">
    <citation type="submission" date="2022-07" db="EMBL/GenBank/DDBJ databases">
        <title>The genome of Lyophyllum shimeji provides insight into the initial evolution of ectomycorrhizal fungal genome.</title>
        <authorList>
            <person name="Kobayashi Y."/>
            <person name="Shibata T."/>
            <person name="Hirakawa H."/>
            <person name="Shigenobu S."/>
            <person name="Nishiyama T."/>
            <person name="Yamada A."/>
            <person name="Hasebe M."/>
            <person name="Kawaguchi M."/>
        </authorList>
    </citation>
    <scope>NUCLEOTIDE SEQUENCE</scope>
    <source>
        <strain evidence="3">AT787</strain>
    </source>
</reference>
<evidence type="ECO:0000259" key="2">
    <source>
        <dbReference type="Pfam" id="PF02179"/>
    </source>
</evidence>
<comment type="caution">
    <text evidence="3">The sequence shown here is derived from an EMBL/GenBank/DDBJ whole genome shotgun (WGS) entry which is preliminary data.</text>
</comment>
<feature type="compositionally biased region" description="Basic and acidic residues" evidence="1">
    <location>
        <begin position="77"/>
        <end position="101"/>
    </location>
</feature>
<evidence type="ECO:0000313" key="4">
    <source>
        <dbReference type="Proteomes" id="UP001063166"/>
    </source>
</evidence>
<feature type="compositionally biased region" description="Low complexity" evidence="1">
    <location>
        <begin position="142"/>
        <end position="161"/>
    </location>
</feature>
<dbReference type="EMBL" id="BRPK01000016">
    <property type="protein sequence ID" value="GLB44219.1"/>
    <property type="molecule type" value="Genomic_DNA"/>
</dbReference>
<dbReference type="AlphaFoldDB" id="A0A9P3PZ89"/>
<name>A0A9P3PZ89_LYOSH</name>
<dbReference type="Pfam" id="PF02179">
    <property type="entry name" value="BAG"/>
    <property type="match status" value="1"/>
</dbReference>
<proteinExistence type="predicted"/>
<organism evidence="3 4">
    <name type="scientific">Lyophyllum shimeji</name>
    <name type="common">Hon-shimeji</name>
    <name type="synonym">Tricholoma shimeji</name>
    <dbReference type="NCBI Taxonomy" id="47721"/>
    <lineage>
        <taxon>Eukaryota</taxon>
        <taxon>Fungi</taxon>
        <taxon>Dikarya</taxon>
        <taxon>Basidiomycota</taxon>
        <taxon>Agaricomycotina</taxon>
        <taxon>Agaricomycetes</taxon>
        <taxon>Agaricomycetidae</taxon>
        <taxon>Agaricales</taxon>
        <taxon>Tricholomatineae</taxon>
        <taxon>Lyophyllaceae</taxon>
        <taxon>Lyophyllum</taxon>
    </lineage>
</organism>
<dbReference type="InterPro" id="IPR036533">
    <property type="entry name" value="BAG_dom_sf"/>
</dbReference>
<feature type="compositionally biased region" description="Pro residues" evidence="1">
    <location>
        <begin position="162"/>
        <end position="195"/>
    </location>
</feature>
<feature type="compositionally biased region" description="Basic and acidic residues" evidence="1">
    <location>
        <begin position="33"/>
        <end position="47"/>
    </location>
</feature>